<reference evidence="2 3" key="1">
    <citation type="submission" date="2019-02" db="EMBL/GenBank/DDBJ databases">
        <title>Draft genome sequence of Amycolatopsis sp. 8-3EHSu isolated from roots of Suaeda maritima.</title>
        <authorList>
            <person name="Duangmal K."/>
            <person name="Chantavorakit T."/>
        </authorList>
    </citation>
    <scope>NUCLEOTIDE SEQUENCE [LARGE SCALE GENOMIC DNA]</scope>
    <source>
        <strain evidence="2 3">8-3EHSu</strain>
    </source>
</reference>
<keyword evidence="3" id="KW-1185">Reference proteome</keyword>
<feature type="transmembrane region" description="Helical" evidence="1">
    <location>
        <begin position="73"/>
        <end position="91"/>
    </location>
</feature>
<name>A0A4Q7J7P3_9PSEU</name>
<protein>
    <recommendedName>
        <fullName evidence="4">Integral membrane protein</fullName>
    </recommendedName>
</protein>
<accession>A0A4Q7J7P3</accession>
<dbReference type="Proteomes" id="UP000292003">
    <property type="component" value="Unassembled WGS sequence"/>
</dbReference>
<dbReference type="RefSeq" id="WP_130475952.1">
    <property type="nucleotide sequence ID" value="NZ_SFCC01000007.1"/>
</dbReference>
<keyword evidence="1" id="KW-0812">Transmembrane</keyword>
<evidence type="ECO:0000313" key="3">
    <source>
        <dbReference type="Proteomes" id="UP000292003"/>
    </source>
</evidence>
<evidence type="ECO:0008006" key="4">
    <source>
        <dbReference type="Google" id="ProtNLM"/>
    </source>
</evidence>
<dbReference type="EMBL" id="SFCC01000007">
    <property type="protein sequence ID" value="RZQ62948.1"/>
    <property type="molecule type" value="Genomic_DNA"/>
</dbReference>
<comment type="caution">
    <text evidence="2">The sequence shown here is derived from an EMBL/GenBank/DDBJ whole genome shotgun (WGS) entry which is preliminary data.</text>
</comment>
<feature type="transmembrane region" description="Helical" evidence="1">
    <location>
        <begin position="97"/>
        <end position="115"/>
    </location>
</feature>
<evidence type="ECO:0000313" key="2">
    <source>
        <dbReference type="EMBL" id="RZQ62948.1"/>
    </source>
</evidence>
<dbReference type="AlphaFoldDB" id="A0A4Q7J7P3"/>
<dbReference type="OrthoDB" id="3691169at2"/>
<keyword evidence="1" id="KW-1133">Transmembrane helix</keyword>
<evidence type="ECO:0000256" key="1">
    <source>
        <dbReference type="SAM" id="Phobius"/>
    </source>
</evidence>
<proteinExistence type="predicted"/>
<feature type="transmembrane region" description="Helical" evidence="1">
    <location>
        <begin position="7"/>
        <end position="25"/>
    </location>
</feature>
<sequence>MGRQLRIAQVVMFAQAAASLGIWIVQLLTISTRLDHNQEVPGSVWFVIVVNPLLAALVALAAAFLTRRPWARGLAIAVESLGIVSAVTSIITGYYQAVIAILLAVGVMLLVSSGARRLAAAA</sequence>
<feature type="transmembrane region" description="Helical" evidence="1">
    <location>
        <begin position="45"/>
        <end position="66"/>
    </location>
</feature>
<gene>
    <name evidence="2" type="ORF">EWH70_14705</name>
</gene>
<organism evidence="2 3">
    <name type="scientific">Amycolatopsis suaedae</name>
    <dbReference type="NCBI Taxonomy" id="2510978"/>
    <lineage>
        <taxon>Bacteria</taxon>
        <taxon>Bacillati</taxon>
        <taxon>Actinomycetota</taxon>
        <taxon>Actinomycetes</taxon>
        <taxon>Pseudonocardiales</taxon>
        <taxon>Pseudonocardiaceae</taxon>
        <taxon>Amycolatopsis</taxon>
    </lineage>
</organism>
<keyword evidence="1" id="KW-0472">Membrane</keyword>